<evidence type="ECO:0000256" key="5">
    <source>
        <dbReference type="ARBA" id="ARBA00022741"/>
    </source>
</evidence>
<dbReference type="SUPFAM" id="SSF56112">
    <property type="entry name" value="Protein kinase-like (PK-like)"/>
    <property type="match status" value="1"/>
</dbReference>
<dbReference type="EC" id="2.7.11.1" evidence="2"/>
<keyword evidence="5" id="KW-0547">Nucleotide-binding</keyword>
<dbReference type="PROSITE" id="PS00108">
    <property type="entry name" value="PROTEIN_KINASE_ST"/>
    <property type="match status" value="1"/>
</dbReference>
<keyword evidence="7" id="KW-0067">ATP-binding</keyword>
<evidence type="ECO:0000256" key="10">
    <source>
        <dbReference type="SAM" id="MobiDB-lite"/>
    </source>
</evidence>
<sequence>MPLPKKIPQKSSKKEKRVIANRYEVKKRLGHGNYGTAWLVQDRRTKDEKDKLKVLKEIPVGELQPDETLDVKHEADLQRNLDHPSIVKFYDCFVDGENFCIITEYCEGGDLDVKIHECKKKGQVIPEYQVVEWLIQLLLAVQYMHDRRVLHRDLKSRNVFLRNNMIKIGDFGISRILMGTTDMASTFIGTPFYMSPEVLKHEGYNAKSDVWSLGCLLYELVALKHAFEGQSLMGVMYKIVEGDLPEWPKPYSQNLQEVFHKLLIKDPAKRPSASEVLKTPFIASEIEQLKNTMIKSHKTKEQKDRVIMESNKIAKAILAAQVQLKENKTRSEQLRQTLNPYNKHASCYPCQMIKSFYLQDVPLWANDDRGHRRSKSEDLGYSPDARPFTAPKSPLKVRDKRKEFLSPDERPITPLKDQMVYDLENSSLDWKDGIPDSADLAETYYSQFVDEFENGSDEDDDNAEQTLVATSVSHDPDQENLISCLERELANDDTIKSHTLADDTQSGAFGPVAKETKIKNLRLEGEKKLGRENFEAVYDYLKGARFSNTNRTTDESEIMTKLRKLVKNPNDCFIVDQLLFLEYQSDVT</sequence>
<evidence type="ECO:0000256" key="1">
    <source>
        <dbReference type="ARBA" id="ARBA00010886"/>
    </source>
</evidence>
<evidence type="ECO:0000256" key="6">
    <source>
        <dbReference type="ARBA" id="ARBA00022777"/>
    </source>
</evidence>
<dbReference type="PANTHER" id="PTHR44899">
    <property type="entry name" value="CAMK FAMILY PROTEIN KINASE"/>
    <property type="match status" value="1"/>
</dbReference>
<evidence type="ECO:0000256" key="2">
    <source>
        <dbReference type="ARBA" id="ARBA00012513"/>
    </source>
</evidence>
<dbReference type="Gene3D" id="1.10.510.10">
    <property type="entry name" value="Transferase(Phosphotransferase) domain 1"/>
    <property type="match status" value="1"/>
</dbReference>
<name>A0AAD9NCH8_9ANNE</name>
<dbReference type="PROSITE" id="PS50011">
    <property type="entry name" value="PROTEIN_KINASE_DOM"/>
    <property type="match status" value="1"/>
</dbReference>
<dbReference type="SMART" id="SM00220">
    <property type="entry name" value="S_TKc"/>
    <property type="match status" value="1"/>
</dbReference>
<feature type="domain" description="Protein kinase" evidence="11">
    <location>
        <begin position="23"/>
        <end position="282"/>
    </location>
</feature>
<dbReference type="AlphaFoldDB" id="A0AAD9NCH8"/>
<evidence type="ECO:0000256" key="3">
    <source>
        <dbReference type="ARBA" id="ARBA00022527"/>
    </source>
</evidence>
<comment type="catalytic activity">
    <reaction evidence="8">
        <text>L-threonyl-[protein] + ATP = O-phospho-L-threonyl-[protein] + ADP + H(+)</text>
        <dbReference type="Rhea" id="RHEA:46608"/>
        <dbReference type="Rhea" id="RHEA-COMP:11060"/>
        <dbReference type="Rhea" id="RHEA-COMP:11605"/>
        <dbReference type="ChEBI" id="CHEBI:15378"/>
        <dbReference type="ChEBI" id="CHEBI:30013"/>
        <dbReference type="ChEBI" id="CHEBI:30616"/>
        <dbReference type="ChEBI" id="CHEBI:61977"/>
        <dbReference type="ChEBI" id="CHEBI:456216"/>
        <dbReference type="EC" id="2.7.11.1"/>
    </reaction>
</comment>
<dbReference type="GO" id="GO:0005524">
    <property type="term" value="F:ATP binding"/>
    <property type="evidence" value="ECO:0007669"/>
    <property type="project" value="UniProtKB-KW"/>
</dbReference>
<comment type="caution">
    <text evidence="12">The sequence shown here is derived from an EMBL/GenBank/DDBJ whole genome shotgun (WGS) entry which is preliminary data.</text>
</comment>
<organism evidence="12 13">
    <name type="scientific">Paralvinella palmiformis</name>
    <dbReference type="NCBI Taxonomy" id="53620"/>
    <lineage>
        <taxon>Eukaryota</taxon>
        <taxon>Metazoa</taxon>
        <taxon>Spiralia</taxon>
        <taxon>Lophotrochozoa</taxon>
        <taxon>Annelida</taxon>
        <taxon>Polychaeta</taxon>
        <taxon>Sedentaria</taxon>
        <taxon>Canalipalpata</taxon>
        <taxon>Terebellida</taxon>
        <taxon>Terebelliformia</taxon>
        <taxon>Alvinellidae</taxon>
        <taxon>Paralvinella</taxon>
    </lineage>
</organism>
<evidence type="ECO:0000256" key="8">
    <source>
        <dbReference type="ARBA" id="ARBA00047899"/>
    </source>
</evidence>
<dbReference type="InterPro" id="IPR008271">
    <property type="entry name" value="Ser/Thr_kinase_AS"/>
</dbReference>
<feature type="region of interest" description="Disordered" evidence="10">
    <location>
        <begin position="367"/>
        <end position="392"/>
    </location>
</feature>
<evidence type="ECO:0000259" key="11">
    <source>
        <dbReference type="PROSITE" id="PS50011"/>
    </source>
</evidence>
<evidence type="ECO:0000256" key="7">
    <source>
        <dbReference type="ARBA" id="ARBA00022840"/>
    </source>
</evidence>
<dbReference type="InterPro" id="IPR051131">
    <property type="entry name" value="NEK_Ser/Thr_kinase_NIMA"/>
</dbReference>
<dbReference type="InterPro" id="IPR011009">
    <property type="entry name" value="Kinase-like_dom_sf"/>
</dbReference>
<evidence type="ECO:0000256" key="4">
    <source>
        <dbReference type="ARBA" id="ARBA00022679"/>
    </source>
</evidence>
<accession>A0AAD9NCH8</accession>
<comment type="similarity">
    <text evidence="1">Belongs to the protein kinase superfamily. NEK Ser/Thr protein kinase family. NIMA subfamily.</text>
</comment>
<evidence type="ECO:0000313" key="13">
    <source>
        <dbReference type="Proteomes" id="UP001208570"/>
    </source>
</evidence>
<dbReference type="Pfam" id="PF00069">
    <property type="entry name" value="Pkinase"/>
    <property type="match status" value="1"/>
</dbReference>
<reference evidence="12" key="1">
    <citation type="journal article" date="2023" name="Mol. Biol. Evol.">
        <title>Third-Generation Sequencing Reveals the Adaptive Role of the Epigenome in Three Deep-Sea Polychaetes.</title>
        <authorList>
            <person name="Perez M."/>
            <person name="Aroh O."/>
            <person name="Sun Y."/>
            <person name="Lan Y."/>
            <person name="Juniper S.K."/>
            <person name="Young C.R."/>
            <person name="Angers B."/>
            <person name="Qian P.Y."/>
        </authorList>
    </citation>
    <scope>NUCLEOTIDE SEQUENCE</scope>
    <source>
        <strain evidence="12">P08H-3</strain>
    </source>
</reference>
<feature type="compositionally biased region" description="Basic and acidic residues" evidence="10">
    <location>
        <begin position="367"/>
        <end position="378"/>
    </location>
</feature>
<comment type="catalytic activity">
    <reaction evidence="9">
        <text>L-seryl-[protein] + ATP = O-phospho-L-seryl-[protein] + ADP + H(+)</text>
        <dbReference type="Rhea" id="RHEA:17989"/>
        <dbReference type="Rhea" id="RHEA-COMP:9863"/>
        <dbReference type="Rhea" id="RHEA-COMP:11604"/>
        <dbReference type="ChEBI" id="CHEBI:15378"/>
        <dbReference type="ChEBI" id="CHEBI:29999"/>
        <dbReference type="ChEBI" id="CHEBI:30616"/>
        <dbReference type="ChEBI" id="CHEBI:83421"/>
        <dbReference type="ChEBI" id="CHEBI:456216"/>
        <dbReference type="EC" id="2.7.11.1"/>
    </reaction>
</comment>
<evidence type="ECO:0000313" key="12">
    <source>
        <dbReference type="EMBL" id="KAK2162189.1"/>
    </source>
</evidence>
<dbReference type="PANTHER" id="PTHR44899:SF8">
    <property type="entry name" value="NIMA-RELATED KINASE 11"/>
    <property type="match status" value="1"/>
</dbReference>
<dbReference type="GO" id="GO:0004674">
    <property type="term" value="F:protein serine/threonine kinase activity"/>
    <property type="evidence" value="ECO:0007669"/>
    <property type="project" value="UniProtKB-KW"/>
</dbReference>
<keyword evidence="4" id="KW-0808">Transferase</keyword>
<keyword evidence="13" id="KW-1185">Reference proteome</keyword>
<dbReference type="EMBL" id="JAODUP010000102">
    <property type="protein sequence ID" value="KAK2162189.1"/>
    <property type="molecule type" value="Genomic_DNA"/>
</dbReference>
<proteinExistence type="inferred from homology"/>
<keyword evidence="3" id="KW-0723">Serine/threonine-protein kinase</keyword>
<gene>
    <name evidence="12" type="ORF">LSH36_102g04010</name>
</gene>
<dbReference type="InterPro" id="IPR000719">
    <property type="entry name" value="Prot_kinase_dom"/>
</dbReference>
<protein>
    <recommendedName>
        <fullName evidence="2">non-specific serine/threonine protein kinase</fullName>
        <ecNumber evidence="2">2.7.11.1</ecNumber>
    </recommendedName>
</protein>
<keyword evidence="6" id="KW-0418">Kinase</keyword>
<dbReference type="Proteomes" id="UP001208570">
    <property type="component" value="Unassembled WGS sequence"/>
</dbReference>
<evidence type="ECO:0000256" key="9">
    <source>
        <dbReference type="ARBA" id="ARBA00048679"/>
    </source>
</evidence>